<keyword evidence="4" id="KW-1133">Transmembrane helix</keyword>
<dbReference type="InterPro" id="IPR003245">
    <property type="entry name" value="Phytocyanin_dom"/>
</dbReference>
<evidence type="ECO:0000256" key="3">
    <source>
        <dbReference type="SAM" id="MobiDB-lite"/>
    </source>
</evidence>
<accession>A0A9D4U8T2</accession>
<evidence type="ECO:0000313" key="7">
    <source>
        <dbReference type="Proteomes" id="UP000886520"/>
    </source>
</evidence>
<keyword evidence="2" id="KW-0325">Glycoprotein</keyword>
<dbReference type="PANTHER" id="PTHR33021:SF339">
    <property type="entry name" value="OS07G0570600 PROTEIN"/>
    <property type="match status" value="1"/>
</dbReference>
<dbReference type="GO" id="GO:0009055">
    <property type="term" value="F:electron transfer activity"/>
    <property type="evidence" value="ECO:0007669"/>
    <property type="project" value="InterPro"/>
</dbReference>
<dbReference type="SUPFAM" id="SSF49503">
    <property type="entry name" value="Cupredoxins"/>
    <property type="match status" value="1"/>
</dbReference>
<feature type="region of interest" description="Disordered" evidence="3">
    <location>
        <begin position="199"/>
        <end position="234"/>
    </location>
</feature>
<dbReference type="FunFam" id="2.60.40.420:FF:000003">
    <property type="entry name" value="Blue copper"/>
    <property type="match status" value="1"/>
</dbReference>
<dbReference type="InterPro" id="IPR039391">
    <property type="entry name" value="Phytocyanin-like"/>
</dbReference>
<keyword evidence="1" id="KW-0479">Metal-binding</keyword>
<dbReference type="GO" id="GO:0005886">
    <property type="term" value="C:plasma membrane"/>
    <property type="evidence" value="ECO:0007669"/>
    <property type="project" value="TreeGrafter"/>
</dbReference>
<keyword evidence="7" id="KW-1185">Reference proteome</keyword>
<dbReference type="GO" id="GO:0046872">
    <property type="term" value="F:metal ion binding"/>
    <property type="evidence" value="ECO:0007669"/>
    <property type="project" value="UniProtKB-KW"/>
</dbReference>
<protein>
    <recommendedName>
        <fullName evidence="5">Phytocyanin domain-containing protein</fullName>
    </recommendedName>
</protein>
<dbReference type="InterPro" id="IPR008972">
    <property type="entry name" value="Cupredoxin"/>
</dbReference>
<feature type="transmembrane region" description="Helical" evidence="4">
    <location>
        <begin position="237"/>
        <end position="257"/>
    </location>
</feature>
<dbReference type="Pfam" id="PF02298">
    <property type="entry name" value="Cu_bind_like"/>
    <property type="match status" value="1"/>
</dbReference>
<keyword evidence="4" id="KW-0812">Transmembrane</keyword>
<dbReference type="CDD" id="cd04216">
    <property type="entry name" value="Phytocyanin"/>
    <property type="match status" value="1"/>
</dbReference>
<evidence type="ECO:0000256" key="4">
    <source>
        <dbReference type="SAM" id="Phobius"/>
    </source>
</evidence>
<proteinExistence type="predicted"/>
<feature type="domain" description="Phytocyanin" evidence="5">
    <location>
        <begin position="98"/>
        <end position="194"/>
    </location>
</feature>
<keyword evidence="4" id="KW-0472">Membrane</keyword>
<feature type="non-terminal residue" evidence="6">
    <location>
        <position position="260"/>
    </location>
</feature>
<evidence type="ECO:0000313" key="6">
    <source>
        <dbReference type="EMBL" id="KAI5062654.1"/>
    </source>
</evidence>
<dbReference type="OrthoDB" id="2011645at2759"/>
<evidence type="ECO:0000256" key="1">
    <source>
        <dbReference type="ARBA" id="ARBA00022723"/>
    </source>
</evidence>
<dbReference type="AlphaFoldDB" id="A0A9D4U8T2"/>
<dbReference type="EMBL" id="JABFUD020000022">
    <property type="protein sequence ID" value="KAI5062654.1"/>
    <property type="molecule type" value="Genomic_DNA"/>
</dbReference>
<dbReference type="PANTHER" id="PTHR33021">
    <property type="entry name" value="BLUE COPPER PROTEIN"/>
    <property type="match status" value="1"/>
</dbReference>
<comment type="caution">
    <text evidence="6">The sequence shown here is derived from an EMBL/GenBank/DDBJ whole genome shotgun (WGS) entry which is preliminary data.</text>
</comment>
<gene>
    <name evidence="6" type="ORF">GOP47_0023193</name>
</gene>
<dbReference type="Proteomes" id="UP000886520">
    <property type="component" value="Chromosome 22"/>
</dbReference>
<dbReference type="Gene3D" id="2.60.40.420">
    <property type="entry name" value="Cupredoxins - blue copper proteins"/>
    <property type="match status" value="1"/>
</dbReference>
<feature type="transmembrane region" description="Helical" evidence="4">
    <location>
        <begin position="78"/>
        <end position="98"/>
    </location>
</feature>
<evidence type="ECO:0000256" key="2">
    <source>
        <dbReference type="ARBA" id="ARBA00023180"/>
    </source>
</evidence>
<organism evidence="6 7">
    <name type="scientific">Adiantum capillus-veneris</name>
    <name type="common">Maidenhair fern</name>
    <dbReference type="NCBI Taxonomy" id="13818"/>
    <lineage>
        <taxon>Eukaryota</taxon>
        <taxon>Viridiplantae</taxon>
        <taxon>Streptophyta</taxon>
        <taxon>Embryophyta</taxon>
        <taxon>Tracheophyta</taxon>
        <taxon>Polypodiopsida</taxon>
        <taxon>Polypodiidae</taxon>
        <taxon>Polypodiales</taxon>
        <taxon>Pteridineae</taxon>
        <taxon>Pteridaceae</taxon>
        <taxon>Vittarioideae</taxon>
        <taxon>Adiantum</taxon>
    </lineage>
</organism>
<name>A0A9D4U8T2_ADICA</name>
<evidence type="ECO:0000259" key="5">
    <source>
        <dbReference type="PROSITE" id="PS51485"/>
    </source>
</evidence>
<reference evidence="6" key="1">
    <citation type="submission" date="2021-01" db="EMBL/GenBank/DDBJ databases">
        <title>Adiantum capillus-veneris genome.</title>
        <authorList>
            <person name="Fang Y."/>
            <person name="Liao Q."/>
        </authorList>
    </citation>
    <scope>NUCLEOTIDE SEQUENCE</scope>
    <source>
        <strain evidence="6">H3</strain>
        <tissue evidence="6">Leaf</tissue>
    </source>
</reference>
<dbReference type="PROSITE" id="PS51485">
    <property type="entry name" value="PHYTOCYANIN"/>
    <property type="match status" value="1"/>
</dbReference>
<sequence>EEEREREKERELASEHYISSKYRGSNKCVATAEAKANRLSERERESLCVCVCVCVKGVTMQGACGLGRGNAMRSSTMVLMMVMVAVSLCAGKAVLAATTYKVGDDAGWAIMSYDSWVAGKTFLEGDILEFVYGSNHDVVEVNAANYQSCAAGSNTVFTDGDTKYTLSGVGMKYYICTVSTHCNQGMKVSINVVAAAATTPTTSPTTPTTPNTTTPTTPSSPTTNTTTPSSPTNSSPLFLPPSIFTLFLILGLTLFFFHSS</sequence>